<dbReference type="EMBL" id="JAPFFF010000006">
    <property type="protein sequence ID" value="KAK8888294.1"/>
    <property type="molecule type" value="Genomic_DNA"/>
</dbReference>
<dbReference type="Gene3D" id="2.60.34.10">
    <property type="entry name" value="Substrate Binding Domain Of DNAk, Chain A, domain 1"/>
    <property type="match status" value="1"/>
</dbReference>
<evidence type="ECO:0000256" key="1">
    <source>
        <dbReference type="ARBA" id="ARBA00022741"/>
    </source>
</evidence>
<comment type="similarity">
    <text evidence="3">Belongs to the heat shock protein 70 family.</text>
</comment>
<dbReference type="PROSITE" id="PS01036">
    <property type="entry name" value="HSP70_3"/>
    <property type="match status" value="1"/>
</dbReference>
<organism evidence="4 6">
    <name type="scientific">Tritrichomonas musculus</name>
    <dbReference type="NCBI Taxonomy" id="1915356"/>
    <lineage>
        <taxon>Eukaryota</taxon>
        <taxon>Metamonada</taxon>
        <taxon>Parabasalia</taxon>
        <taxon>Tritrichomonadida</taxon>
        <taxon>Tritrichomonadidae</taxon>
        <taxon>Tritrichomonas</taxon>
    </lineage>
</organism>
<dbReference type="PANTHER" id="PTHR19375">
    <property type="entry name" value="HEAT SHOCK PROTEIN 70KDA"/>
    <property type="match status" value="1"/>
</dbReference>
<dbReference type="InterPro" id="IPR029047">
    <property type="entry name" value="HSP70_peptide-bd_sf"/>
</dbReference>
<evidence type="ECO:0000256" key="2">
    <source>
        <dbReference type="ARBA" id="ARBA00022840"/>
    </source>
</evidence>
<dbReference type="SUPFAM" id="SSF53067">
    <property type="entry name" value="Actin-like ATPase domain"/>
    <property type="match status" value="2"/>
</dbReference>
<name>A0ABR2GKM6_9EUKA</name>
<dbReference type="Gene3D" id="3.30.420.40">
    <property type="match status" value="2"/>
</dbReference>
<dbReference type="CDD" id="cd24028">
    <property type="entry name" value="ASKHA_NBD_HSP70_HSPA1-like"/>
    <property type="match status" value="1"/>
</dbReference>
<evidence type="ECO:0000313" key="6">
    <source>
        <dbReference type="Proteomes" id="UP001470230"/>
    </source>
</evidence>
<dbReference type="InterPro" id="IPR018181">
    <property type="entry name" value="Heat_shock_70_CS"/>
</dbReference>
<dbReference type="PRINTS" id="PR00301">
    <property type="entry name" value="HEATSHOCK70"/>
</dbReference>
<keyword evidence="1 3" id="KW-0547">Nucleotide-binding</keyword>
<dbReference type="Gene3D" id="3.90.640.10">
    <property type="entry name" value="Actin, Chain A, domain 4"/>
    <property type="match status" value="1"/>
</dbReference>
<accession>A0ABR2GKM6</accession>
<sequence>MILTLFITFVSSYIIGIDLGTTFSVVAVHNDQNEVEIIPDDADRRTTPSVVSYYKGSRVVGDSAVKLSTICPEETIFAVKRIIGRRFSEEPVQQELRRVPFHIVEREDRPFIKITQSGNSSEDYDDDILVSPEEVSALVLSKLKRQAEKYLNQPVREAVITVPAYFNEEQRKATMIAGEIAGLKVPRIISEPTAAALAYGLDKKGDKYVIVYDLGGGTFDVSLLTMEEDYFEVLTTGGDTHLGGEDFDEKCVSLMLQKFSKSSSGRDPSRDRVAMSRLKKSCERAKIELSSVDQTEINIPLFFDDIDLKENFTVDEFNQINMPYFKHTIEIIDQVLKDANLTKGQINDVVMIGGSTRIPIVRSIVSDYFDHKQLCTDINPDEAVAIGAAIQAAVISKENLDLVVVDVYPLTLGVETVGGLMSPIIPRNTRIPVRRSKVYTTHNDDAAGARIEIFEGERKFTRDNRVLGIFELHRLPRAPRGTLQIQVTFEIDSNAILTVTAQELTTMATEAIEIDTLEFALNEQQVSEAIESASAFAEEDEHDCQRVVARVNYEGVLMDMTRDLKAEKGNPMYGKSLYKELRKKLKEKVKWLEDHPMEEPDVYSKKAEEAREEFAFLYQHGQLPDL</sequence>
<evidence type="ECO:0000313" key="4">
    <source>
        <dbReference type="EMBL" id="KAK8834162.1"/>
    </source>
</evidence>
<gene>
    <name evidence="4" type="ORF">M9Y10_033258</name>
    <name evidence="5" type="ORF">M9Y10_039360</name>
</gene>
<evidence type="ECO:0000313" key="5">
    <source>
        <dbReference type="EMBL" id="KAK8888294.1"/>
    </source>
</evidence>
<proteinExistence type="inferred from homology"/>
<evidence type="ECO:0000256" key="3">
    <source>
        <dbReference type="RuleBase" id="RU003322"/>
    </source>
</evidence>
<protein>
    <submittedName>
        <fullName evidence="4">Uncharacterized protein</fullName>
    </submittedName>
</protein>
<dbReference type="Proteomes" id="UP001470230">
    <property type="component" value="Unassembled WGS sequence"/>
</dbReference>
<keyword evidence="2 3" id="KW-0067">ATP-binding</keyword>
<dbReference type="Pfam" id="PF00012">
    <property type="entry name" value="HSP70"/>
    <property type="match status" value="1"/>
</dbReference>
<dbReference type="EMBL" id="JAPFFF010000484">
    <property type="protein sequence ID" value="KAK8834162.1"/>
    <property type="molecule type" value="Genomic_DNA"/>
</dbReference>
<keyword evidence="6" id="KW-1185">Reference proteome</keyword>
<dbReference type="PROSITE" id="PS00329">
    <property type="entry name" value="HSP70_2"/>
    <property type="match status" value="1"/>
</dbReference>
<dbReference type="PROSITE" id="PS00297">
    <property type="entry name" value="HSP70_1"/>
    <property type="match status" value="1"/>
</dbReference>
<dbReference type="InterPro" id="IPR013126">
    <property type="entry name" value="Hsp_70_fam"/>
</dbReference>
<dbReference type="SUPFAM" id="SSF100920">
    <property type="entry name" value="Heat shock protein 70kD (HSP70), peptide-binding domain"/>
    <property type="match status" value="1"/>
</dbReference>
<comment type="caution">
    <text evidence="4">The sequence shown here is derived from an EMBL/GenBank/DDBJ whole genome shotgun (WGS) entry which is preliminary data.</text>
</comment>
<dbReference type="InterPro" id="IPR043129">
    <property type="entry name" value="ATPase_NBD"/>
</dbReference>
<reference evidence="4 6" key="1">
    <citation type="submission" date="2024-04" db="EMBL/GenBank/DDBJ databases">
        <title>Tritrichomonas musculus Genome.</title>
        <authorList>
            <person name="Alves-Ferreira E."/>
            <person name="Grigg M."/>
            <person name="Lorenzi H."/>
            <person name="Galac M."/>
        </authorList>
    </citation>
    <scope>NUCLEOTIDE SEQUENCE [LARGE SCALE GENOMIC DNA]</scope>
    <source>
        <strain evidence="4 6">EAF2021</strain>
    </source>
</reference>